<organism evidence="5 6">
    <name type="scientific">Batillaria attramentaria</name>
    <dbReference type="NCBI Taxonomy" id="370345"/>
    <lineage>
        <taxon>Eukaryota</taxon>
        <taxon>Metazoa</taxon>
        <taxon>Spiralia</taxon>
        <taxon>Lophotrochozoa</taxon>
        <taxon>Mollusca</taxon>
        <taxon>Gastropoda</taxon>
        <taxon>Caenogastropoda</taxon>
        <taxon>Sorbeoconcha</taxon>
        <taxon>Cerithioidea</taxon>
        <taxon>Batillariidae</taxon>
        <taxon>Batillaria</taxon>
    </lineage>
</organism>
<evidence type="ECO:0000256" key="2">
    <source>
        <dbReference type="ARBA" id="ARBA00023157"/>
    </source>
</evidence>
<evidence type="ECO:0000259" key="4">
    <source>
        <dbReference type="PROSITE" id="PS50940"/>
    </source>
</evidence>
<dbReference type="InterPro" id="IPR052065">
    <property type="entry name" value="Compl_asym_regulator"/>
</dbReference>
<evidence type="ECO:0000313" key="5">
    <source>
        <dbReference type="EMBL" id="KAK7502553.1"/>
    </source>
</evidence>
<dbReference type="PANTHER" id="PTHR22906">
    <property type="entry name" value="PROPERDIN"/>
    <property type="match status" value="1"/>
</dbReference>
<dbReference type="SUPFAM" id="SSF82895">
    <property type="entry name" value="TSP-1 type 1 repeat"/>
    <property type="match status" value="4"/>
</dbReference>
<keyword evidence="2" id="KW-1015">Disulfide bond</keyword>
<gene>
    <name evidence="5" type="ORF">BaRGS_00006128</name>
</gene>
<dbReference type="Gene3D" id="2.20.100.10">
    <property type="entry name" value="Thrombospondin type-1 (TSP1) repeat"/>
    <property type="match status" value="4"/>
</dbReference>
<dbReference type="Pfam" id="PF00090">
    <property type="entry name" value="TSP_1"/>
    <property type="match status" value="4"/>
</dbReference>
<reference evidence="5 6" key="1">
    <citation type="journal article" date="2023" name="Sci. Data">
        <title>Genome assembly of the Korean intertidal mud-creeper Batillaria attramentaria.</title>
        <authorList>
            <person name="Patra A.K."/>
            <person name="Ho P.T."/>
            <person name="Jun S."/>
            <person name="Lee S.J."/>
            <person name="Kim Y."/>
            <person name="Won Y.J."/>
        </authorList>
    </citation>
    <scope>NUCLEOTIDE SEQUENCE [LARGE SCALE GENOMIC DNA]</scope>
    <source>
        <strain evidence="5">Wonlab-2016</strain>
    </source>
</reference>
<dbReference type="PROSITE" id="PS50092">
    <property type="entry name" value="TSP1"/>
    <property type="match status" value="4"/>
</dbReference>
<dbReference type="InterPro" id="IPR000477">
    <property type="entry name" value="RT_dom"/>
</dbReference>
<keyword evidence="1" id="KW-0677">Repeat</keyword>
<dbReference type="PROSITE" id="PS50878">
    <property type="entry name" value="RT_POL"/>
    <property type="match status" value="1"/>
</dbReference>
<sequence>MATIPAVDAPPVSCYRVLRINVDVNCSDVMGNALGSLVTMNYQYMVIAFRVLFLGSFSCSERTTGWPHSSIRVCVSECQGQVLANPLSPAGIKYCLCPACLICRVDLTAVVTTFFDIKRAFDTVWHAKLLDKLSSIGISGRLYQFVQAFLADRRISVRVGASLSDEHTLDMGVPQGSVIAPTLFSVMLHDIEAKPERAVDPGISQHEVHGGWSAYRVERVGDCSVSCGGGQQSVTSTRTCTNPAPRYGGRICQGDVSKTESRTCNDHPCPIHGGWSAYRVERVGDCSVSCGGGQQNVTSTRTCTNPAPRYGGRICQGDVSKTESRTCNDHPCPIHGGWSAYRVERVGDCSVACGGGQQSVTSTRTCTNPAPRYGGRICQGDVSKTESRTCNDHPCPTTLAQGDETKVESQSCNSNPCPIDGGWSDWDDWQDYDECNALCGNGTKDQWRMRRCDNPAPAHGGRDCEGVDKESGTVYCNTQACGDLCPDGANTYLTNTNNTGRYYQCDHGVARLMACSNGTVWDQATTACVHDTSNPDCADGTVWDQTTSTCVHDTSNPGCADGTVWDESTETCVRDTSNPDCADGTVWDEATRMCVHDTSNPGCADGTVWDEATRMCVHDTSNPDCADGTVWDEASASCVHDGSQQMNQGDPCDSSVLMPHQDCTKYILCSNGVAHVMSCAPGLRYNDAAKGCDFEYNVPCN</sequence>
<dbReference type="AlphaFoldDB" id="A0ABD0LSU1"/>
<feature type="domain" description="Chitin-binding type-2" evidence="4">
    <location>
        <begin position="649"/>
        <end position="701"/>
    </location>
</feature>
<accession>A0ABD0LSU1</accession>
<name>A0ABD0LSU1_9CAEN</name>
<proteinExistence type="predicted"/>
<dbReference type="Proteomes" id="UP001519460">
    <property type="component" value="Unassembled WGS sequence"/>
</dbReference>
<dbReference type="Pfam" id="PF01607">
    <property type="entry name" value="CBM_14"/>
    <property type="match status" value="2"/>
</dbReference>
<dbReference type="PANTHER" id="PTHR22906:SF21">
    <property type="entry name" value="SEMA DOMAIN-CONTAINING PROTEIN"/>
    <property type="match status" value="1"/>
</dbReference>
<dbReference type="InterPro" id="IPR036383">
    <property type="entry name" value="TSP1_rpt_sf"/>
</dbReference>
<evidence type="ECO:0000313" key="6">
    <source>
        <dbReference type="Proteomes" id="UP001519460"/>
    </source>
</evidence>
<dbReference type="EMBL" id="JACVVK020000025">
    <property type="protein sequence ID" value="KAK7502553.1"/>
    <property type="molecule type" value="Genomic_DNA"/>
</dbReference>
<feature type="domain" description="Chitin-binding type-2" evidence="4">
    <location>
        <begin position="482"/>
        <end position="539"/>
    </location>
</feature>
<dbReference type="SUPFAM" id="SSF57625">
    <property type="entry name" value="Invertebrate chitin-binding proteins"/>
    <property type="match status" value="2"/>
</dbReference>
<dbReference type="InterPro" id="IPR000884">
    <property type="entry name" value="TSP1_rpt"/>
</dbReference>
<dbReference type="PROSITE" id="PS50940">
    <property type="entry name" value="CHIT_BIND_II"/>
    <property type="match status" value="2"/>
</dbReference>
<dbReference type="SMART" id="SM00209">
    <property type="entry name" value="TSP1"/>
    <property type="match status" value="4"/>
</dbReference>
<dbReference type="InterPro" id="IPR036508">
    <property type="entry name" value="Chitin-bd_dom_sf"/>
</dbReference>
<evidence type="ECO:0000259" key="3">
    <source>
        <dbReference type="PROSITE" id="PS50878"/>
    </source>
</evidence>
<dbReference type="Gene3D" id="2.170.140.10">
    <property type="entry name" value="Chitin binding domain"/>
    <property type="match status" value="2"/>
</dbReference>
<dbReference type="Pfam" id="PF00078">
    <property type="entry name" value="RVT_1"/>
    <property type="match status" value="1"/>
</dbReference>
<dbReference type="SMART" id="SM00494">
    <property type="entry name" value="ChtBD2"/>
    <property type="match status" value="3"/>
</dbReference>
<dbReference type="InterPro" id="IPR002557">
    <property type="entry name" value="Chitin-bd_dom"/>
</dbReference>
<keyword evidence="6" id="KW-1185">Reference proteome</keyword>
<feature type="domain" description="Reverse transcriptase" evidence="3">
    <location>
        <begin position="1"/>
        <end position="280"/>
    </location>
</feature>
<comment type="caution">
    <text evidence="5">The sequence shown here is derived from an EMBL/GenBank/DDBJ whole genome shotgun (WGS) entry which is preliminary data.</text>
</comment>
<protein>
    <submittedName>
        <fullName evidence="5">Uncharacterized protein</fullName>
    </submittedName>
</protein>
<evidence type="ECO:0000256" key="1">
    <source>
        <dbReference type="ARBA" id="ARBA00022737"/>
    </source>
</evidence>